<proteinExistence type="predicted"/>
<comment type="caution">
    <text evidence="1">The sequence shown here is derived from an EMBL/GenBank/DDBJ whole genome shotgun (WGS) entry which is preliminary data.</text>
</comment>
<dbReference type="RefSeq" id="WP_082762927.1">
    <property type="nucleotide sequence ID" value="NZ_BCNV01000005.1"/>
</dbReference>
<organism evidence="1 2">
    <name type="scientific">Paenibacillus amylolyticus</name>
    <dbReference type="NCBI Taxonomy" id="1451"/>
    <lineage>
        <taxon>Bacteria</taxon>
        <taxon>Bacillati</taxon>
        <taxon>Bacillota</taxon>
        <taxon>Bacilli</taxon>
        <taxon>Bacillales</taxon>
        <taxon>Paenibacillaceae</taxon>
        <taxon>Paenibacillus</taxon>
    </lineage>
</organism>
<dbReference type="SUPFAM" id="SSF48452">
    <property type="entry name" value="TPR-like"/>
    <property type="match status" value="1"/>
</dbReference>
<reference evidence="1 2" key="1">
    <citation type="journal article" date="2016" name="Genome Announc.">
        <title>Draft Genome Sequence of Paenibacillus amylolyticus Heshi-A3, Isolated from Fermented Rice Bran in a Japanese Fermented Seafood Dish.</title>
        <authorList>
            <person name="Akuzawa S."/>
            <person name="Nagaoka J."/>
            <person name="Kanekatsu M."/>
            <person name="Kubota E."/>
            <person name="Ohtake R."/>
            <person name="Suzuki T."/>
            <person name="Kanesaki Y."/>
        </authorList>
    </citation>
    <scope>NUCLEOTIDE SEQUENCE [LARGE SCALE GENOMIC DNA]</scope>
    <source>
        <strain evidence="1 2">Heshi-A3</strain>
    </source>
</reference>
<protein>
    <submittedName>
        <fullName evidence="1">DNA-binding protein</fullName>
    </submittedName>
</protein>
<accession>A0A117I2R3</accession>
<dbReference type="EMBL" id="BCNV01000005">
    <property type="protein sequence ID" value="GAS84123.1"/>
    <property type="molecule type" value="Genomic_DNA"/>
</dbReference>
<dbReference type="Proteomes" id="UP000069697">
    <property type="component" value="Unassembled WGS sequence"/>
</dbReference>
<reference evidence="2" key="2">
    <citation type="submission" date="2016-01" db="EMBL/GenBank/DDBJ databases">
        <title>Draft Genome Sequence of Paenibacillus amylolyticus Heshi-A3 that Was Isolated from Fermented Rice Bran with Aging Salted Mackerel, Which Was Named Heshiko as Traditional Fermented Seafood in Japan.</title>
        <authorList>
            <person name="Akuzawa S."/>
            <person name="Nakagawa J."/>
            <person name="Kanekatsu T."/>
            <person name="Kubota E."/>
            <person name="Ohtake R."/>
            <person name="Suzuki T."/>
            <person name="Kanesaki Y."/>
        </authorList>
    </citation>
    <scope>NUCLEOTIDE SEQUENCE [LARGE SCALE GENOMIC DNA]</scope>
    <source>
        <strain evidence="2">Heshi-A3</strain>
    </source>
</reference>
<dbReference type="InterPro" id="IPR011990">
    <property type="entry name" value="TPR-like_helical_dom_sf"/>
</dbReference>
<sequence length="267" mass="31338">MRKSILKSLKPDIIVEMLDMAVAFENWNKVMERADMLYQCVQSIHEERQECRSKGVPAPHIHTERPLVYYYGCSHFMRGMAHRKMGQVDQARACIDQYADLGWMEDLDEVGIQVVQEFKYKAQVNRYALEIEAGQVELLEEFVDFLLEHPEEGLAGLKVITEAAVRHRWQIDRVLHVFEDQIQGDGREIDSSNNDDMYHYCYQRALYEQWMGRAQEAVEFIFQAIRLGDKLGVDRYFIRCTVLLESLREEATAEQIGRYRVMLEGMK</sequence>
<evidence type="ECO:0000313" key="2">
    <source>
        <dbReference type="Proteomes" id="UP000069697"/>
    </source>
</evidence>
<name>A0A117I2R3_PAEAM</name>
<evidence type="ECO:0000313" key="1">
    <source>
        <dbReference type="EMBL" id="GAS84123.1"/>
    </source>
</evidence>
<gene>
    <name evidence="1" type="ORF">PAHA3_4226</name>
</gene>
<dbReference type="GO" id="GO:0003677">
    <property type="term" value="F:DNA binding"/>
    <property type="evidence" value="ECO:0007669"/>
    <property type="project" value="UniProtKB-KW"/>
</dbReference>
<dbReference type="AlphaFoldDB" id="A0A117I2R3"/>
<keyword evidence="1" id="KW-0238">DNA-binding</keyword>